<dbReference type="Proteomes" id="UP001283361">
    <property type="component" value="Unassembled WGS sequence"/>
</dbReference>
<sequence length="83" mass="9684">MKEKKEEEGLGLRQVLAISFSRAWSHLHPQASDKTYRASSPKFEKLFSKFQTVDTQDSHRVVSKWTTEWALDQFEEGAVWIRG</sequence>
<protein>
    <submittedName>
        <fullName evidence="1">Uncharacterized protein</fullName>
    </submittedName>
</protein>
<dbReference type="EMBL" id="JAWDGP010003636">
    <property type="protein sequence ID" value="KAK3772315.1"/>
    <property type="molecule type" value="Genomic_DNA"/>
</dbReference>
<proteinExistence type="predicted"/>
<keyword evidence="2" id="KW-1185">Reference proteome</keyword>
<reference evidence="1" key="1">
    <citation type="journal article" date="2023" name="G3 (Bethesda)">
        <title>A reference genome for the long-term kleptoplast-retaining sea slug Elysia crispata morphotype clarki.</title>
        <authorList>
            <person name="Eastman K.E."/>
            <person name="Pendleton A.L."/>
            <person name="Shaikh M.A."/>
            <person name="Suttiyut T."/>
            <person name="Ogas R."/>
            <person name="Tomko P."/>
            <person name="Gavelis G."/>
            <person name="Widhalm J.R."/>
            <person name="Wisecaver J.H."/>
        </authorList>
    </citation>
    <scope>NUCLEOTIDE SEQUENCE</scope>
    <source>
        <strain evidence="1">ECLA1</strain>
    </source>
</reference>
<accession>A0AAE0ZN98</accession>
<comment type="caution">
    <text evidence="1">The sequence shown here is derived from an EMBL/GenBank/DDBJ whole genome shotgun (WGS) entry which is preliminary data.</text>
</comment>
<name>A0AAE0ZN98_9GAST</name>
<organism evidence="1 2">
    <name type="scientific">Elysia crispata</name>
    <name type="common">lettuce slug</name>
    <dbReference type="NCBI Taxonomy" id="231223"/>
    <lineage>
        <taxon>Eukaryota</taxon>
        <taxon>Metazoa</taxon>
        <taxon>Spiralia</taxon>
        <taxon>Lophotrochozoa</taxon>
        <taxon>Mollusca</taxon>
        <taxon>Gastropoda</taxon>
        <taxon>Heterobranchia</taxon>
        <taxon>Euthyneura</taxon>
        <taxon>Panpulmonata</taxon>
        <taxon>Sacoglossa</taxon>
        <taxon>Placobranchoidea</taxon>
        <taxon>Plakobranchidae</taxon>
        <taxon>Elysia</taxon>
    </lineage>
</organism>
<evidence type="ECO:0000313" key="2">
    <source>
        <dbReference type="Proteomes" id="UP001283361"/>
    </source>
</evidence>
<gene>
    <name evidence="1" type="ORF">RRG08_019190</name>
</gene>
<evidence type="ECO:0000313" key="1">
    <source>
        <dbReference type="EMBL" id="KAK3772315.1"/>
    </source>
</evidence>
<dbReference type="AlphaFoldDB" id="A0AAE0ZN98"/>